<feature type="transmembrane region" description="Helical" evidence="1">
    <location>
        <begin position="96"/>
        <end position="118"/>
    </location>
</feature>
<evidence type="ECO:0000313" key="3">
    <source>
        <dbReference type="EMBL" id="KAL2911847.1"/>
    </source>
</evidence>
<keyword evidence="1" id="KW-0812">Transmembrane</keyword>
<keyword evidence="1" id="KW-1133">Transmembrane helix</keyword>
<reference evidence="3 4" key="1">
    <citation type="submission" date="2023-09" db="EMBL/GenBank/DDBJ databases">
        <title>Pangenome analysis of Batrachochytrium dendrobatidis and related Chytrids.</title>
        <authorList>
            <person name="Yacoub M.N."/>
            <person name="Stajich J.E."/>
            <person name="James T.Y."/>
        </authorList>
    </citation>
    <scope>NUCLEOTIDE SEQUENCE [LARGE SCALE GENOMIC DNA]</scope>
    <source>
        <strain evidence="3 4">JEL0888</strain>
    </source>
</reference>
<dbReference type="EMBL" id="JADGIZ020000086">
    <property type="protein sequence ID" value="KAL2911847.1"/>
    <property type="molecule type" value="Genomic_DNA"/>
</dbReference>
<keyword evidence="2" id="KW-0732">Signal</keyword>
<evidence type="ECO:0000313" key="4">
    <source>
        <dbReference type="Proteomes" id="UP001527925"/>
    </source>
</evidence>
<dbReference type="Proteomes" id="UP001527925">
    <property type="component" value="Unassembled WGS sequence"/>
</dbReference>
<proteinExistence type="predicted"/>
<keyword evidence="4" id="KW-1185">Reference proteome</keyword>
<organism evidence="3 4">
    <name type="scientific">Polyrhizophydium stewartii</name>
    <dbReference type="NCBI Taxonomy" id="2732419"/>
    <lineage>
        <taxon>Eukaryota</taxon>
        <taxon>Fungi</taxon>
        <taxon>Fungi incertae sedis</taxon>
        <taxon>Chytridiomycota</taxon>
        <taxon>Chytridiomycota incertae sedis</taxon>
        <taxon>Chytridiomycetes</taxon>
        <taxon>Rhizophydiales</taxon>
        <taxon>Rhizophydiales incertae sedis</taxon>
        <taxon>Polyrhizophydium</taxon>
    </lineage>
</organism>
<gene>
    <name evidence="3" type="ORF">HK105_208697</name>
</gene>
<evidence type="ECO:0000256" key="1">
    <source>
        <dbReference type="SAM" id="Phobius"/>
    </source>
</evidence>
<feature type="transmembrane region" description="Helical" evidence="1">
    <location>
        <begin position="154"/>
        <end position="177"/>
    </location>
</feature>
<protein>
    <submittedName>
        <fullName evidence="3">Uncharacterized protein</fullName>
    </submittedName>
</protein>
<accession>A0ABR4MX17</accession>
<feature type="transmembrane region" description="Helical" evidence="1">
    <location>
        <begin position="69"/>
        <end position="89"/>
    </location>
</feature>
<keyword evidence="1" id="KW-0472">Membrane</keyword>
<feature type="chain" id="PRO_5046741689" evidence="2">
    <location>
        <begin position="24"/>
        <end position="237"/>
    </location>
</feature>
<comment type="caution">
    <text evidence="3">The sequence shown here is derived from an EMBL/GenBank/DDBJ whole genome shotgun (WGS) entry which is preliminary data.</text>
</comment>
<feature type="signal peptide" evidence="2">
    <location>
        <begin position="1"/>
        <end position="23"/>
    </location>
</feature>
<evidence type="ECO:0000256" key="2">
    <source>
        <dbReference type="SAM" id="SignalP"/>
    </source>
</evidence>
<sequence length="237" mass="24221">MLMTLSRRTAFAASSGLMALVMALQTLTSAGIADQATSKGPTGWRGSCVLLLQSDPRDAADQALCGSTISVSAVGVLLAIAVAATRLILHRRGIPVPAMLGVVLVTAGAVMTTASAMASAALTMGLVHACDYGARLAPSMSCAATIQSMHSTTFATIVAAIVASWIATAAWCMWIAIELCELHAPYNPGFAAWGAQKISSSPRVGVSSSKLMTRTASIELSPLIEPPVVVAVGGTQH</sequence>
<name>A0ABR4MX17_9FUNG</name>